<dbReference type="PANTHER" id="PTHR44520:SF2">
    <property type="entry name" value="RESPONSE REGULATOR RCP1"/>
    <property type="match status" value="1"/>
</dbReference>
<evidence type="ECO:0000313" key="4">
    <source>
        <dbReference type="Proteomes" id="UP000050454"/>
    </source>
</evidence>
<dbReference type="RefSeq" id="WP_055148449.1">
    <property type="nucleotide sequence ID" value="NZ_JXSZ01000009.1"/>
</dbReference>
<dbReference type="SUPFAM" id="SSF52172">
    <property type="entry name" value="CheY-like"/>
    <property type="match status" value="1"/>
</dbReference>
<organism evidence="3 4">
    <name type="scientific">Jiulongibacter sediminis</name>
    <dbReference type="NCBI Taxonomy" id="1605367"/>
    <lineage>
        <taxon>Bacteria</taxon>
        <taxon>Pseudomonadati</taxon>
        <taxon>Bacteroidota</taxon>
        <taxon>Cytophagia</taxon>
        <taxon>Cytophagales</taxon>
        <taxon>Leadbetterellaceae</taxon>
        <taxon>Jiulongibacter</taxon>
    </lineage>
</organism>
<dbReference type="PROSITE" id="PS50110">
    <property type="entry name" value="RESPONSE_REGULATORY"/>
    <property type="match status" value="1"/>
</dbReference>
<feature type="modified residue" description="4-aspartylphosphate" evidence="1">
    <location>
        <position position="57"/>
    </location>
</feature>
<dbReference type="AlphaFoldDB" id="A0A0P7C0N0"/>
<reference evidence="3 4" key="1">
    <citation type="submission" date="2015-07" db="EMBL/GenBank/DDBJ databases">
        <title>The draft genome sequence of Leadbetterella sp. JN14-9.</title>
        <authorList>
            <person name="Liu Y."/>
            <person name="Du J."/>
            <person name="Shao Z."/>
        </authorList>
    </citation>
    <scope>NUCLEOTIDE SEQUENCE [LARGE SCALE GENOMIC DNA]</scope>
    <source>
        <strain evidence="3 4">JN14-9</strain>
    </source>
</reference>
<evidence type="ECO:0000313" key="3">
    <source>
        <dbReference type="EMBL" id="KPM48141.1"/>
    </source>
</evidence>
<dbReference type="PANTHER" id="PTHR44520">
    <property type="entry name" value="RESPONSE REGULATOR RCP1-RELATED"/>
    <property type="match status" value="1"/>
</dbReference>
<dbReference type="Proteomes" id="UP000050454">
    <property type="component" value="Unassembled WGS sequence"/>
</dbReference>
<dbReference type="InterPro" id="IPR052893">
    <property type="entry name" value="TCS_response_regulator"/>
</dbReference>
<feature type="domain" description="Response regulatory" evidence="2">
    <location>
        <begin position="5"/>
        <end position="124"/>
    </location>
</feature>
<sequence length="138" mass="15797">MQEYKILIAEDDEDDQFLMESAFEDLGESYTYEFVKDGELLKKKLENQQLPSILMMDLNMPKIDGREMLKYIKSSKNMQHLPVLIISTSAAEPEIKNAYAMGAAAYFVKPSNFDDLVKMLKNITGFYFEAAKLSDDNS</sequence>
<keyword evidence="4" id="KW-1185">Reference proteome</keyword>
<dbReference type="CDD" id="cd17557">
    <property type="entry name" value="REC_Rcp-like"/>
    <property type="match status" value="1"/>
</dbReference>
<dbReference type="STRING" id="1605367.AFM12_11810"/>
<protein>
    <recommendedName>
        <fullName evidence="2">Response regulatory domain-containing protein</fullName>
    </recommendedName>
</protein>
<accession>A0A0P7C0N0</accession>
<dbReference type="Gene3D" id="3.40.50.2300">
    <property type="match status" value="1"/>
</dbReference>
<name>A0A0P7C0N0_9BACT</name>
<dbReference type="SMART" id="SM00448">
    <property type="entry name" value="REC"/>
    <property type="match status" value="1"/>
</dbReference>
<comment type="caution">
    <text evidence="3">The sequence shown here is derived from an EMBL/GenBank/DDBJ whole genome shotgun (WGS) entry which is preliminary data.</text>
</comment>
<evidence type="ECO:0000256" key="1">
    <source>
        <dbReference type="PROSITE-ProRule" id="PRU00169"/>
    </source>
</evidence>
<dbReference type="Pfam" id="PF00072">
    <property type="entry name" value="Response_reg"/>
    <property type="match status" value="1"/>
</dbReference>
<dbReference type="GO" id="GO:0000160">
    <property type="term" value="P:phosphorelay signal transduction system"/>
    <property type="evidence" value="ECO:0007669"/>
    <property type="project" value="InterPro"/>
</dbReference>
<keyword evidence="1" id="KW-0597">Phosphoprotein</keyword>
<dbReference type="InterPro" id="IPR011006">
    <property type="entry name" value="CheY-like_superfamily"/>
</dbReference>
<dbReference type="EMBL" id="LGTQ01000009">
    <property type="protein sequence ID" value="KPM48141.1"/>
    <property type="molecule type" value="Genomic_DNA"/>
</dbReference>
<proteinExistence type="predicted"/>
<evidence type="ECO:0000259" key="2">
    <source>
        <dbReference type="PROSITE" id="PS50110"/>
    </source>
</evidence>
<dbReference type="InterPro" id="IPR001789">
    <property type="entry name" value="Sig_transdc_resp-reg_receiver"/>
</dbReference>
<gene>
    <name evidence="3" type="ORF">AFM12_11810</name>
</gene>